<dbReference type="InterPro" id="IPR004433">
    <property type="entry name" value="MenaQ_synth_MenD"/>
</dbReference>
<evidence type="ECO:0000259" key="6">
    <source>
        <dbReference type="Pfam" id="PF02776"/>
    </source>
</evidence>
<evidence type="ECO:0000256" key="1">
    <source>
        <dbReference type="ARBA" id="ARBA00022679"/>
    </source>
</evidence>
<dbReference type="GO" id="GO:0009234">
    <property type="term" value="P:menaquinone biosynthetic process"/>
    <property type="evidence" value="ECO:0007669"/>
    <property type="project" value="InterPro"/>
</dbReference>
<evidence type="ECO:0000256" key="4">
    <source>
        <dbReference type="ARBA" id="ARBA00023052"/>
    </source>
</evidence>
<dbReference type="PANTHER" id="PTHR42916:SF1">
    <property type="entry name" value="PROTEIN PHYLLO, CHLOROPLASTIC"/>
    <property type="match status" value="1"/>
</dbReference>
<dbReference type="Proteomes" id="UP000261187">
    <property type="component" value="Unassembled WGS sequence"/>
</dbReference>
<dbReference type="SUPFAM" id="SSF52518">
    <property type="entry name" value="Thiamin diphosphate-binding fold (THDP-binding)"/>
    <property type="match status" value="2"/>
</dbReference>
<dbReference type="Pfam" id="PF02776">
    <property type="entry name" value="TPP_enzyme_N"/>
    <property type="match status" value="1"/>
</dbReference>
<protein>
    <submittedName>
        <fullName evidence="7">2-succinyl-5-enolpyruvyl-6-hydroxy-3-cyclohexene-1-carboxylate synthase</fullName>
    </submittedName>
</protein>
<dbReference type="PIRSF" id="PIRSF004983">
    <property type="entry name" value="MenD"/>
    <property type="match status" value="1"/>
</dbReference>
<evidence type="ECO:0000313" key="8">
    <source>
        <dbReference type="Proteomes" id="UP000261187"/>
    </source>
</evidence>
<evidence type="ECO:0000256" key="2">
    <source>
        <dbReference type="ARBA" id="ARBA00022723"/>
    </source>
</evidence>
<evidence type="ECO:0000256" key="5">
    <source>
        <dbReference type="ARBA" id="ARBA00023211"/>
    </source>
</evidence>
<keyword evidence="2" id="KW-0479">Metal-binding</keyword>
<keyword evidence="1" id="KW-0808">Transferase</keyword>
<name>A0AA92VTQ3_9BACT</name>
<dbReference type="GO" id="GO:0046872">
    <property type="term" value="F:metal ion binding"/>
    <property type="evidence" value="ECO:0007669"/>
    <property type="project" value="UniProtKB-KW"/>
</dbReference>
<organism evidence="7 8">
    <name type="scientific">Segatella copri</name>
    <dbReference type="NCBI Taxonomy" id="165179"/>
    <lineage>
        <taxon>Bacteria</taxon>
        <taxon>Pseudomonadati</taxon>
        <taxon>Bacteroidota</taxon>
        <taxon>Bacteroidia</taxon>
        <taxon>Bacteroidales</taxon>
        <taxon>Prevotellaceae</taxon>
        <taxon>Segatella</taxon>
    </lineage>
</organism>
<keyword evidence="5" id="KW-0464">Manganese</keyword>
<dbReference type="GO" id="GO:0030976">
    <property type="term" value="F:thiamine pyrophosphate binding"/>
    <property type="evidence" value="ECO:0007669"/>
    <property type="project" value="InterPro"/>
</dbReference>
<reference evidence="7 8" key="1">
    <citation type="submission" date="2018-08" db="EMBL/GenBank/DDBJ databases">
        <title>A genome reference for cultivated species of the human gut microbiota.</title>
        <authorList>
            <person name="Zou Y."/>
            <person name="Xue W."/>
            <person name="Luo G."/>
        </authorList>
    </citation>
    <scope>NUCLEOTIDE SEQUENCE [LARGE SCALE GENOMIC DNA]</scope>
    <source>
        <strain evidence="7 8">TF06-40</strain>
    </source>
</reference>
<dbReference type="EMBL" id="QSSA01000038">
    <property type="protein sequence ID" value="RGL55509.1"/>
    <property type="molecule type" value="Genomic_DNA"/>
</dbReference>
<evidence type="ECO:0000256" key="3">
    <source>
        <dbReference type="ARBA" id="ARBA00022842"/>
    </source>
</evidence>
<dbReference type="RefSeq" id="WP_117695594.1">
    <property type="nucleotide sequence ID" value="NZ_QSSA01000038.1"/>
</dbReference>
<dbReference type="AlphaFoldDB" id="A0AA92VTQ3"/>
<comment type="caution">
    <text evidence="7">The sequence shown here is derived from an EMBL/GenBank/DDBJ whole genome shotgun (WGS) entry which is preliminary data.</text>
</comment>
<sequence>MEIHYTVNKNALILISLMKQYGIKKVIASPGTVNVPFVASIQQDDFFEVYSCVDERSAAYMACGLATETGEPVVITCTGATASRNYLPAMTEAYYRKLPVIAVTGTDRIENTGHLMPQSIDRTQIQKDIAICSVFLNQIRTDEQEWRCIVDANKALINSTRRGGGPVHINLEINNGYFFKKSVFPVEKLPVAKKISYYSKATDCPKIPEGKIAIFVGSHVPFSHNATKSIDSFCSKYDAVVFCDHTSNYHGKFRVVTGLIGQQENSIGKVFPDLLIHIGQVSGDYASMGLAGRAKKVWRVSADGELHDTFKKLDSLFELDEETFFMHYANLKTEDVPHTYLDECMKTYNDLYAKIPETLPFSNIWVAKRLYQELPQNSFIQLGILNSLRSWNLFDSKSIVSESCNTGGFGIDGGVSSFIGASLAKKADYYYCVTGDLAFFYDMNILGNRHIGNNARLMIVNNGVGVEFKFYHHQSDFLDIDKYIGAGGHFGNKSHKLLKHYAEDLGFEYLSASNKEEFEAVYKKFVSVEKVKPILFEVFTNADDDDKALYMINHLQAPTLKQAIKKEIKDIAGQSNIDNIKSILKK</sequence>
<keyword evidence="3" id="KW-0460">Magnesium</keyword>
<dbReference type="Gene3D" id="3.40.50.970">
    <property type="match status" value="2"/>
</dbReference>
<dbReference type="Gene3D" id="3.40.50.1220">
    <property type="entry name" value="TPP-binding domain"/>
    <property type="match status" value="1"/>
</dbReference>
<dbReference type="InterPro" id="IPR012001">
    <property type="entry name" value="Thiamin_PyroP_enz_TPP-bd_dom"/>
</dbReference>
<feature type="domain" description="Thiamine pyrophosphate enzyme N-terminal TPP-binding" evidence="6">
    <location>
        <begin position="13"/>
        <end position="124"/>
    </location>
</feature>
<dbReference type="CDD" id="cd07037">
    <property type="entry name" value="TPP_PYR_MenD"/>
    <property type="match status" value="1"/>
</dbReference>
<dbReference type="PANTHER" id="PTHR42916">
    <property type="entry name" value="2-SUCCINYL-5-ENOLPYRUVYL-6-HYDROXY-3-CYCLOHEXENE-1-CARBOXYLATE SYNTHASE"/>
    <property type="match status" value="1"/>
</dbReference>
<accession>A0AA92VTQ3</accession>
<keyword evidence="4" id="KW-0786">Thiamine pyrophosphate</keyword>
<dbReference type="GO" id="GO:0070204">
    <property type="term" value="F:2-succinyl-5-enolpyruvyl-6-hydroxy-3-cyclohexene-1-carboxylic-acid synthase activity"/>
    <property type="evidence" value="ECO:0007669"/>
    <property type="project" value="InterPro"/>
</dbReference>
<proteinExistence type="predicted"/>
<evidence type="ECO:0000313" key="7">
    <source>
        <dbReference type="EMBL" id="RGL55509.1"/>
    </source>
</evidence>
<dbReference type="InterPro" id="IPR029061">
    <property type="entry name" value="THDP-binding"/>
</dbReference>
<gene>
    <name evidence="7" type="ORF">DXC61_13560</name>
</gene>